<organism evidence="1 2">
    <name type="scientific">Arcobacter acticola</name>
    <dbReference type="NCBI Taxonomy" id="1849015"/>
    <lineage>
        <taxon>Bacteria</taxon>
        <taxon>Pseudomonadati</taxon>
        <taxon>Campylobacterota</taxon>
        <taxon>Epsilonproteobacteria</taxon>
        <taxon>Campylobacterales</taxon>
        <taxon>Arcobacteraceae</taxon>
        <taxon>Arcobacter</taxon>
    </lineage>
</organism>
<proteinExistence type="predicted"/>
<dbReference type="Proteomes" id="UP000503483">
    <property type="component" value="Chromosome"/>
</dbReference>
<protein>
    <submittedName>
        <fullName evidence="1">Uncharacterized protein</fullName>
    </submittedName>
</protein>
<keyword evidence="2" id="KW-1185">Reference proteome</keyword>
<dbReference type="AlphaFoldDB" id="A0A6M8EIM9"/>
<evidence type="ECO:0000313" key="2">
    <source>
        <dbReference type="Proteomes" id="UP000503483"/>
    </source>
</evidence>
<gene>
    <name evidence="1" type="ORF">AACT_2915</name>
</gene>
<name>A0A6M8EIM9_9BACT</name>
<sequence>MDVKDLTIYQLKELQSLNIRLKNLQDKLIKEAIKIDKDLIYKLSNKDDLLEDYEIELEIKFVLKENHPSYKKDDDNFLTIIYEYLKRISIKRSIYPWNDSNHNEFNSWENHIMKDDYHCWLFHSLYDHSDLNWEDILNIGEIYSDIKVTYQYYD</sequence>
<dbReference type="EMBL" id="CP042652">
    <property type="protein sequence ID" value="QKE29972.1"/>
    <property type="molecule type" value="Genomic_DNA"/>
</dbReference>
<dbReference type="KEGG" id="paco:AACT_2915"/>
<reference evidence="1 2" key="1">
    <citation type="submission" date="2019-08" db="EMBL/GenBank/DDBJ databases">
        <title>Complete genome sequence of Arcobacter acticola.</title>
        <authorList>
            <person name="Miller W."/>
        </authorList>
    </citation>
    <scope>NUCLEOTIDE SEQUENCE [LARGE SCALE GENOMIC DNA]</scope>
    <source>
        <strain evidence="1 2">KCTC 52212</strain>
    </source>
</reference>
<dbReference type="RefSeq" id="WP_172128210.1">
    <property type="nucleotide sequence ID" value="NZ_CP042652.1"/>
</dbReference>
<evidence type="ECO:0000313" key="1">
    <source>
        <dbReference type="EMBL" id="QKE29972.1"/>
    </source>
</evidence>
<accession>A0A6M8EIM9</accession>